<reference evidence="4 5" key="1">
    <citation type="journal article" date="2015" name="Genome Announc.">
        <title>Draft Genome Sequence of Burkholderia sp. Strain PML1(12), an Ectomycorrhizosphere-Inhabiting Bacterium with Effective Mineral-Weathering Ability.</title>
        <authorList>
            <person name="Uroz S."/>
            <person name="Oger P."/>
        </authorList>
    </citation>
    <scope>NUCLEOTIDE SEQUENCE [LARGE SCALE GENOMIC DNA]</scope>
    <source>
        <strain evidence="5">PML1(12)</strain>
    </source>
</reference>
<dbReference type="OrthoDB" id="9768323at2"/>
<sequence length="681" mass="73397">MYRIGVDVGGSFTDFVMVNSSAEKFYYFKVPSTPADPSVAIANGVREMLTNFDVAPTDVEFFGHGTTVATNMIIERRGATAALVTTAGFRDVLAIGRQTRPNLFDYSVSRPPALIERSLRLEIDERMSSEGSVLNPLKDADLEIVAQQLLALGVESVAICFLHSYRNNEHEVRARDVLQALLPNVYISISSEVLPEFREYERTSTTALNAYVGPRMKAYLDRLRDRVRDVGITPEPLTVHSNGGLLSLPTVERLPVLTCLSGPAAGVSGAVAIGAAAGVKNIITFDVGGTSTDVSLINDGSPYFTSNRLIADYPARLPMVDIHVIGAGGGSIAEVDSAGGLKVGPRSAGAKPGPVAYGLGGVDPTLTDANICLRRLNPIALLDGRMPIDRERSWAAIDAKIAQPLGITVEAAAHGMLQVATANMSRAIRAISAEHGVDAAGFTLMAFGGAGPLHAADVAEECGINNILIPQEPGTMCARGVLVSDISRDFVVTQLARVDADNWTGLRTSAEKMIAAGQRWLDAEKVEEASRRFVISFDARYAGQNHDIPIVCDATGSESMDQFLVKFHQTHERQYGYAIKDQIVQIVNIRVKAVGLILRNQLSASTEQRSGRNALKEGREVYFGVQDGWLDTPVYRRNELSIDSRLEGPAIIEEMSSTTVVLPRQTCTVDEIGNLCIARLT</sequence>
<dbReference type="InterPro" id="IPR002821">
    <property type="entry name" value="Hydantoinase_A"/>
</dbReference>
<proteinExistence type="predicted"/>
<feature type="domain" description="Hydantoinase/oxoprolinase N-terminal" evidence="2">
    <location>
        <begin position="3"/>
        <end position="180"/>
    </location>
</feature>
<dbReference type="PANTHER" id="PTHR11365:SF23">
    <property type="entry name" value="HYPOTHETICAL 5-OXOPROLINASE (EUROFUNG)-RELATED"/>
    <property type="match status" value="1"/>
</dbReference>
<evidence type="ECO:0000259" key="3">
    <source>
        <dbReference type="Pfam" id="PF19278"/>
    </source>
</evidence>
<dbReference type="InterPro" id="IPR043129">
    <property type="entry name" value="ATPase_NBD"/>
</dbReference>
<evidence type="ECO:0000313" key="5">
    <source>
        <dbReference type="Proteomes" id="UP000035963"/>
    </source>
</evidence>
<gene>
    <name evidence="4" type="ORF">EOS_33550</name>
</gene>
<comment type="caution">
    <text evidence="4">The sequence shown here is derived from an EMBL/GenBank/DDBJ whole genome shotgun (WGS) entry which is preliminary data.</text>
</comment>
<organism evidence="4 5">
    <name type="scientific">Caballeronia mineralivorans PML1(12)</name>
    <dbReference type="NCBI Taxonomy" id="908627"/>
    <lineage>
        <taxon>Bacteria</taxon>
        <taxon>Pseudomonadati</taxon>
        <taxon>Pseudomonadota</taxon>
        <taxon>Betaproteobacteria</taxon>
        <taxon>Burkholderiales</taxon>
        <taxon>Burkholderiaceae</taxon>
        <taxon>Caballeronia</taxon>
    </lineage>
</organism>
<dbReference type="GO" id="GO:0006749">
    <property type="term" value="P:glutathione metabolic process"/>
    <property type="evidence" value="ECO:0007669"/>
    <property type="project" value="TreeGrafter"/>
</dbReference>
<protein>
    <submittedName>
        <fullName evidence="4">5-oxoprolinase</fullName>
    </submittedName>
</protein>
<dbReference type="EMBL" id="AEJF01000196">
    <property type="protein sequence ID" value="KLU21911.1"/>
    <property type="molecule type" value="Genomic_DNA"/>
</dbReference>
<feature type="domain" description="Acetophenone carboxylase-like C-terminal" evidence="3">
    <location>
        <begin position="520"/>
        <end position="671"/>
    </location>
</feature>
<dbReference type="AlphaFoldDB" id="A0A0J1CNC8"/>
<dbReference type="GO" id="GO:0017168">
    <property type="term" value="F:5-oxoprolinase (ATP-hydrolyzing) activity"/>
    <property type="evidence" value="ECO:0007669"/>
    <property type="project" value="TreeGrafter"/>
</dbReference>
<accession>A0A0J1CNC8</accession>
<evidence type="ECO:0000259" key="1">
    <source>
        <dbReference type="Pfam" id="PF01968"/>
    </source>
</evidence>
<dbReference type="InterPro" id="IPR008040">
    <property type="entry name" value="Hydant_A_N"/>
</dbReference>
<name>A0A0J1CNC8_9BURK</name>
<dbReference type="Pfam" id="PF19278">
    <property type="entry name" value="Hydant_A_C"/>
    <property type="match status" value="1"/>
</dbReference>
<dbReference type="GO" id="GO:0005829">
    <property type="term" value="C:cytosol"/>
    <property type="evidence" value="ECO:0007669"/>
    <property type="project" value="TreeGrafter"/>
</dbReference>
<dbReference type="PANTHER" id="PTHR11365">
    <property type="entry name" value="5-OXOPROLINASE RELATED"/>
    <property type="match status" value="1"/>
</dbReference>
<dbReference type="InterPro" id="IPR049517">
    <property type="entry name" value="ACX-like_C"/>
</dbReference>
<dbReference type="Pfam" id="PF05378">
    <property type="entry name" value="Hydant_A_N"/>
    <property type="match status" value="1"/>
</dbReference>
<dbReference type="Proteomes" id="UP000035963">
    <property type="component" value="Unassembled WGS sequence"/>
</dbReference>
<dbReference type="PATRIC" id="fig|908627.4.peg.7499"/>
<dbReference type="SUPFAM" id="SSF53067">
    <property type="entry name" value="Actin-like ATPase domain"/>
    <property type="match status" value="1"/>
</dbReference>
<keyword evidence="5" id="KW-1185">Reference proteome</keyword>
<evidence type="ECO:0000259" key="2">
    <source>
        <dbReference type="Pfam" id="PF05378"/>
    </source>
</evidence>
<dbReference type="InterPro" id="IPR045079">
    <property type="entry name" value="Oxoprolinase-like"/>
</dbReference>
<evidence type="ECO:0000313" key="4">
    <source>
        <dbReference type="EMBL" id="KLU21911.1"/>
    </source>
</evidence>
<feature type="domain" description="Hydantoinase A/oxoprolinase" evidence="1">
    <location>
        <begin position="202"/>
        <end position="488"/>
    </location>
</feature>
<dbReference type="Pfam" id="PF01968">
    <property type="entry name" value="Hydantoinase_A"/>
    <property type="match status" value="1"/>
</dbReference>